<sequence>MKRNLSWPAAAALAIGVTALSTSAIFVKLAEAPSAAIAAWRMSMTALLFAPLLLASSRNRRALASMSGRQWGWTALSGVMLAAHYLLWFESLRYTSVTSSTVLVTLQPLFSFAGAYLLFGERLSRPAIGGGVLAVAGSFVIGWGDMEAGGRALLGDAMALLGAGAITAFFLIGQRLRAELPLAAFSFVAYGASGAALFVYALAAGVPLAGYAPRDWALFAALAVVPTLLGQSVLNGLVHRVGASTISMAILGEPVGTSILAYFVFGERVTVEQAAGGAIVLIGIFMFMANGAASGRGDAASHKEEDGKDGDGDYEEAERRNALRGKAAQAAGDA</sequence>
<accession>A0A2V5K215</accession>
<evidence type="ECO:0000313" key="7">
    <source>
        <dbReference type="Proteomes" id="UP000247476"/>
    </source>
</evidence>
<feature type="transmembrane region" description="Helical" evidence="4">
    <location>
        <begin position="271"/>
        <end position="293"/>
    </location>
</feature>
<feature type="transmembrane region" description="Helical" evidence="4">
    <location>
        <begin position="216"/>
        <end position="234"/>
    </location>
</feature>
<dbReference type="SUPFAM" id="SSF103481">
    <property type="entry name" value="Multidrug resistance efflux transporter EmrE"/>
    <property type="match status" value="2"/>
</dbReference>
<comment type="subcellular location">
    <subcellularLocation>
        <location evidence="1">Endomembrane system</location>
        <topology evidence="1">Multi-pass membrane protein</topology>
    </subcellularLocation>
</comment>
<feature type="region of interest" description="Disordered" evidence="3">
    <location>
        <begin position="296"/>
        <end position="334"/>
    </location>
</feature>
<comment type="caution">
    <text evidence="6">The sequence shown here is derived from an EMBL/GenBank/DDBJ whole genome shotgun (WGS) entry which is preliminary data.</text>
</comment>
<dbReference type="PANTHER" id="PTHR22911">
    <property type="entry name" value="ACYL-MALONYL CONDENSING ENZYME-RELATED"/>
    <property type="match status" value="1"/>
</dbReference>
<feature type="transmembrane region" description="Helical" evidence="4">
    <location>
        <begin position="126"/>
        <end position="146"/>
    </location>
</feature>
<dbReference type="EMBL" id="QJVJ01000011">
    <property type="protein sequence ID" value="PYI51774.1"/>
    <property type="molecule type" value="Genomic_DNA"/>
</dbReference>
<dbReference type="PANTHER" id="PTHR22911:SF76">
    <property type="entry name" value="EAMA DOMAIN-CONTAINING PROTEIN"/>
    <property type="match status" value="1"/>
</dbReference>
<feature type="transmembrane region" description="Helical" evidence="4">
    <location>
        <begin position="246"/>
        <end position="265"/>
    </location>
</feature>
<evidence type="ECO:0000256" key="4">
    <source>
        <dbReference type="SAM" id="Phobius"/>
    </source>
</evidence>
<dbReference type="OrthoDB" id="9790852at2"/>
<dbReference type="InterPro" id="IPR000620">
    <property type="entry name" value="EamA_dom"/>
</dbReference>
<dbReference type="RefSeq" id="WP_110842401.1">
    <property type="nucleotide sequence ID" value="NZ_QJVJ01000011.1"/>
</dbReference>
<dbReference type="InterPro" id="IPR037185">
    <property type="entry name" value="EmrE-like"/>
</dbReference>
<gene>
    <name evidence="6" type="ORF">DLM86_22900</name>
</gene>
<feature type="compositionally biased region" description="Basic and acidic residues" evidence="3">
    <location>
        <begin position="299"/>
        <end position="321"/>
    </location>
</feature>
<evidence type="ECO:0000313" key="6">
    <source>
        <dbReference type="EMBL" id="PYI51774.1"/>
    </source>
</evidence>
<feature type="transmembrane region" description="Helical" evidence="4">
    <location>
        <begin position="152"/>
        <end position="172"/>
    </location>
</feature>
<reference evidence="6 7" key="1">
    <citation type="submission" date="2018-05" db="EMBL/GenBank/DDBJ databases">
        <title>Paenibacillus flagellatus sp. nov., isolated from selenium mineral soil.</title>
        <authorList>
            <person name="Dai X."/>
        </authorList>
    </citation>
    <scope>NUCLEOTIDE SEQUENCE [LARGE SCALE GENOMIC DNA]</scope>
    <source>
        <strain evidence="6 7">DXL2</strain>
    </source>
</reference>
<feature type="transmembrane region" description="Helical" evidence="4">
    <location>
        <begin position="34"/>
        <end position="55"/>
    </location>
</feature>
<dbReference type="AlphaFoldDB" id="A0A2V5K215"/>
<proteinExistence type="inferred from homology"/>
<feature type="transmembrane region" description="Helical" evidence="4">
    <location>
        <begin position="101"/>
        <end position="119"/>
    </location>
</feature>
<feature type="domain" description="EamA" evidence="5">
    <location>
        <begin position="11"/>
        <end position="142"/>
    </location>
</feature>
<evidence type="ECO:0000259" key="5">
    <source>
        <dbReference type="Pfam" id="PF00892"/>
    </source>
</evidence>
<keyword evidence="4" id="KW-0812">Transmembrane</keyword>
<evidence type="ECO:0000256" key="3">
    <source>
        <dbReference type="SAM" id="MobiDB-lite"/>
    </source>
</evidence>
<dbReference type="Proteomes" id="UP000247476">
    <property type="component" value="Unassembled WGS sequence"/>
</dbReference>
<keyword evidence="7" id="KW-1185">Reference proteome</keyword>
<keyword evidence="4" id="KW-0472">Membrane</keyword>
<organism evidence="6 7">
    <name type="scientific">Paenibacillus flagellatus</name>
    <dbReference type="NCBI Taxonomy" id="2211139"/>
    <lineage>
        <taxon>Bacteria</taxon>
        <taxon>Bacillati</taxon>
        <taxon>Bacillota</taxon>
        <taxon>Bacilli</taxon>
        <taxon>Bacillales</taxon>
        <taxon>Paenibacillaceae</taxon>
        <taxon>Paenibacillus</taxon>
    </lineage>
</organism>
<keyword evidence="4" id="KW-1133">Transmembrane helix</keyword>
<feature type="transmembrane region" description="Helical" evidence="4">
    <location>
        <begin position="184"/>
        <end position="204"/>
    </location>
</feature>
<feature type="transmembrane region" description="Helical" evidence="4">
    <location>
        <begin position="71"/>
        <end position="89"/>
    </location>
</feature>
<comment type="similarity">
    <text evidence="2">Belongs to the EamA transporter family.</text>
</comment>
<evidence type="ECO:0000256" key="2">
    <source>
        <dbReference type="ARBA" id="ARBA00007362"/>
    </source>
</evidence>
<name>A0A2V5K215_9BACL</name>
<dbReference type="Pfam" id="PF00892">
    <property type="entry name" value="EamA"/>
    <property type="match status" value="2"/>
</dbReference>
<dbReference type="GO" id="GO:0016020">
    <property type="term" value="C:membrane"/>
    <property type="evidence" value="ECO:0007669"/>
    <property type="project" value="InterPro"/>
</dbReference>
<evidence type="ECO:0000256" key="1">
    <source>
        <dbReference type="ARBA" id="ARBA00004127"/>
    </source>
</evidence>
<protein>
    <submittedName>
        <fullName evidence="6">EamA family transporter</fullName>
    </submittedName>
</protein>
<feature type="domain" description="EamA" evidence="5">
    <location>
        <begin position="154"/>
        <end position="287"/>
    </location>
</feature>